<dbReference type="Pfam" id="PF21993">
    <property type="entry name" value="TetR_C_13_2"/>
    <property type="match status" value="1"/>
</dbReference>
<dbReference type="InterPro" id="IPR009057">
    <property type="entry name" value="Homeodomain-like_sf"/>
</dbReference>
<evidence type="ECO:0000313" key="5">
    <source>
        <dbReference type="Proteomes" id="UP001149719"/>
    </source>
</evidence>
<reference evidence="4" key="1">
    <citation type="submission" date="2022-12" db="EMBL/GenBank/DDBJ databases">
        <title>Marinomonas 15G1-11 sp. nov, isolated from marine algae.</title>
        <authorList>
            <person name="Butt M."/>
            <person name="Choi D.G."/>
            <person name="Kim J.M."/>
            <person name="Lee J.K."/>
            <person name="Baek J.H."/>
            <person name="Jeon C.O."/>
        </authorList>
    </citation>
    <scope>NUCLEOTIDE SEQUENCE</scope>
    <source>
        <strain evidence="4">15G1-11</strain>
    </source>
</reference>
<dbReference type="Proteomes" id="UP001149719">
    <property type="component" value="Unassembled WGS sequence"/>
</dbReference>
<dbReference type="RefSeq" id="WP_269126155.1">
    <property type="nucleotide sequence ID" value="NZ_JAPUBN010000018.1"/>
</dbReference>
<sequence>MTKKEALLMIAENKVRQGGYSNFSFRELAKEVGIKSASVHYHFPTKADLGAELARRYADSFLSALGDPDVIKVSGKHPIDVFIGLFQNALITDKQMCLCGLLGAESDSLPESVRLETKHFFERNLVWLKTAYLSLGYSENSARYSAIKAISLLEGAMMVSKAVQDDALFLEMVTSVDR</sequence>
<protein>
    <submittedName>
        <fullName evidence="4">TetR/AcrR family transcriptional regulator</fullName>
    </submittedName>
</protein>
<name>A0ABT4JVT7_9GAMM</name>
<proteinExistence type="predicted"/>
<evidence type="ECO:0000256" key="2">
    <source>
        <dbReference type="PROSITE-ProRule" id="PRU00335"/>
    </source>
</evidence>
<dbReference type="Gene3D" id="1.10.357.10">
    <property type="entry name" value="Tetracycline Repressor, domain 2"/>
    <property type="match status" value="1"/>
</dbReference>
<evidence type="ECO:0000313" key="4">
    <source>
        <dbReference type="EMBL" id="MCZ2722482.1"/>
    </source>
</evidence>
<feature type="domain" description="HTH tetR-type" evidence="3">
    <location>
        <begin position="1"/>
        <end position="61"/>
    </location>
</feature>
<dbReference type="EMBL" id="JAPUBN010000018">
    <property type="protein sequence ID" value="MCZ2722482.1"/>
    <property type="molecule type" value="Genomic_DNA"/>
</dbReference>
<dbReference type="InterPro" id="IPR001647">
    <property type="entry name" value="HTH_TetR"/>
</dbReference>
<gene>
    <name evidence="4" type="ORF">O1D97_12900</name>
</gene>
<keyword evidence="1 2" id="KW-0238">DNA-binding</keyword>
<evidence type="ECO:0000259" key="3">
    <source>
        <dbReference type="PROSITE" id="PS50977"/>
    </source>
</evidence>
<accession>A0ABT4JVT7</accession>
<dbReference type="Pfam" id="PF00440">
    <property type="entry name" value="TetR_N"/>
    <property type="match status" value="1"/>
</dbReference>
<dbReference type="SUPFAM" id="SSF46689">
    <property type="entry name" value="Homeodomain-like"/>
    <property type="match status" value="1"/>
</dbReference>
<dbReference type="InterPro" id="IPR036271">
    <property type="entry name" value="Tet_transcr_reg_TetR-rel_C_sf"/>
</dbReference>
<feature type="DNA-binding region" description="H-T-H motif" evidence="2">
    <location>
        <begin position="24"/>
        <end position="43"/>
    </location>
</feature>
<keyword evidence="5" id="KW-1185">Reference proteome</keyword>
<organism evidence="4 5">
    <name type="scientific">Marinomonas phaeophyticola</name>
    <dbReference type="NCBI Taxonomy" id="3004091"/>
    <lineage>
        <taxon>Bacteria</taxon>
        <taxon>Pseudomonadati</taxon>
        <taxon>Pseudomonadota</taxon>
        <taxon>Gammaproteobacteria</taxon>
        <taxon>Oceanospirillales</taxon>
        <taxon>Oceanospirillaceae</taxon>
        <taxon>Marinomonas</taxon>
    </lineage>
</organism>
<comment type="caution">
    <text evidence="4">The sequence shown here is derived from an EMBL/GenBank/DDBJ whole genome shotgun (WGS) entry which is preliminary data.</text>
</comment>
<evidence type="ECO:0000256" key="1">
    <source>
        <dbReference type="ARBA" id="ARBA00023125"/>
    </source>
</evidence>
<dbReference type="InterPro" id="IPR054156">
    <property type="entry name" value="YxaF_TetR_C"/>
</dbReference>
<dbReference type="SUPFAM" id="SSF48498">
    <property type="entry name" value="Tetracyclin repressor-like, C-terminal domain"/>
    <property type="match status" value="1"/>
</dbReference>
<dbReference type="PROSITE" id="PS50977">
    <property type="entry name" value="HTH_TETR_2"/>
    <property type="match status" value="1"/>
</dbReference>